<proteinExistence type="predicted"/>
<dbReference type="InterPro" id="IPR024072">
    <property type="entry name" value="DHFR-like_dom_sf"/>
</dbReference>
<comment type="caution">
    <text evidence="1">The sequence shown here is derived from an EMBL/GenBank/DDBJ whole genome shotgun (WGS) entry which is preliminary data.</text>
</comment>
<evidence type="ECO:0008006" key="3">
    <source>
        <dbReference type="Google" id="ProtNLM"/>
    </source>
</evidence>
<sequence>MSTVVADISMGLVEVLRIHLSPVLLGAGTRLFDLVEAPILLHQADALVTPHATHLTYRLQKD</sequence>
<evidence type="ECO:0000313" key="1">
    <source>
        <dbReference type="EMBL" id="MBP2318825.1"/>
    </source>
</evidence>
<dbReference type="Proteomes" id="UP001519331">
    <property type="component" value="Unassembled WGS sequence"/>
</dbReference>
<keyword evidence="2" id="KW-1185">Reference proteome</keyword>
<accession>A0ABS4T2Z7</accession>
<evidence type="ECO:0000313" key="2">
    <source>
        <dbReference type="Proteomes" id="UP001519331"/>
    </source>
</evidence>
<protein>
    <recommendedName>
        <fullName evidence="3">Bacterial bifunctional deaminase-reductase C-terminal domain-containing protein</fullName>
    </recommendedName>
</protein>
<dbReference type="RefSeq" id="WP_210049260.1">
    <property type="nucleotide sequence ID" value="NZ_JAGINX010000001.1"/>
</dbReference>
<dbReference type="EMBL" id="JAGINX010000001">
    <property type="protein sequence ID" value="MBP2318825.1"/>
    <property type="molecule type" value="Genomic_DNA"/>
</dbReference>
<organism evidence="1 2">
    <name type="scientific">Nesterenkonia lacusekhoensis</name>
    <dbReference type="NCBI Taxonomy" id="150832"/>
    <lineage>
        <taxon>Bacteria</taxon>
        <taxon>Bacillati</taxon>
        <taxon>Actinomycetota</taxon>
        <taxon>Actinomycetes</taxon>
        <taxon>Micrococcales</taxon>
        <taxon>Micrococcaceae</taxon>
        <taxon>Nesterenkonia</taxon>
    </lineage>
</organism>
<dbReference type="Gene3D" id="3.40.430.10">
    <property type="entry name" value="Dihydrofolate Reductase, subunit A"/>
    <property type="match status" value="1"/>
</dbReference>
<reference evidence="1 2" key="1">
    <citation type="submission" date="2021-03" db="EMBL/GenBank/DDBJ databases">
        <title>Sequencing the genomes of 1000 actinobacteria strains.</title>
        <authorList>
            <person name="Klenk H.-P."/>
        </authorList>
    </citation>
    <scope>NUCLEOTIDE SEQUENCE [LARGE SCALE GENOMIC DNA]</scope>
    <source>
        <strain evidence="1 2">DSM 12544</strain>
    </source>
</reference>
<gene>
    <name evidence="1" type="ORF">JOF45_001844</name>
</gene>
<name>A0ABS4T2Z7_9MICC</name>